<protein>
    <submittedName>
        <fullName evidence="2">Uncharacterized protein</fullName>
    </submittedName>
</protein>
<feature type="compositionally biased region" description="Low complexity" evidence="1">
    <location>
        <begin position="42"/>
        <end position="56"/>
    </location>
</feature>
<evidence type="ECO:0000313" key="2">
    <source>
        <dbReference type="EMBL" id="APU14100.1"/>
    </source>
</evidence>
<dbReference type="AlphaFoldDB" id="A0AAC9LC29"/>
<feature type="compositionally biased region" description="Basic and acidic residues" evidence="1">
    <location>
        <begin position="59"/>
        <end position="74"/>
    </location>
</feature>
<sequence>MTEGFLGALVRALARNTPAFDPPRAQHSDGRPGLRAALARNSAGPGSSTSDGGPTDLAGRTDRSRMRTRRERDSAASVSGLPRAAATRAGHVPATTRPKPA</sequence>
<evidence type="ECO:0000256" key="1">
    <source>
        <dbReference type="SAM" id="MobiDB-lite"/>
    </source>
</evidence>
<accession>A0AAC9LC29</accession>
<gene>
    <name evidence="2" type="ORF">UA74_10185</name>
</gene>
<dbReference type="EMBL" id="CP016076">
    <property type="protein sequence ID" value="APU14100.1"/>
    <property type="molecule type" value="Genomic_DNA"/>
</dbReference>
<reference evidence="3" key="1">
    <citation type="submission" date="2016-06" db="EMBL/GenBank/DDBJ databases">
        <title>Complete genome sequence of Actinoalloteichus fjordicus DSM 46855 (=ADI127-17), type strain of the new species Actinoalloteichus fjordicus.</title>
        <authorList>
            <person name="Ruckert C."/>
            <person name="Nouioui I."/>
            <person name="Willmese J."/>
            <person name="van Wezel G."/>
            <person name="Klenk H.-P."/>
            <person name="Kalinowski J."/>
            <person name="Zotchev S.B."/>
        </authorList>
    </citation>
    <scope>NUCLEOTIDE SEQUENCE [LARGE SCALE GENOMIC DNA]</scope>
    <source>
        <strain evidence="3">ADI127-7</strain>
    </source>
</reference>
<name>A0AAC9LC29_9PSEU</name>
<dbReference type="Proteomes" id="UP000185511">
    <property type="component" value="Chromosome"/>
</dbReference>
<evidence type="ECO:0000313" key="3">
    <source>
        <dbReference type="Proteomes" id="UP000185511"/>
    </source>
</evidence>
<proteinExistence type="predicted"/>
<feature type="region of interest" description="Disordered" evidence="1">
    <location>
        <begin position="15"/>
        <end position="101"/>
    </location>
</feature>
<keyword evidence="3" id="KW-1185">Reference proteome</keyword>
<dbReference type="KEGG" id="acad:UA74_10185"/>
<dbReference type="RefSeq" id="WP_157434095.1">
    <property type="nucleotide sequence ID" value="NZ_CP016076.1"/>
</dbReference>
<organism evidence="2 3">
    <name type="scientific">Actinoalloteichus fjordicus</name>
    <dbReference type="NCBI Taxonomy" id="1612552"/>
    <lineage>
        <taxon>Bacteria</taxon>
        <taxon>Bacillati</taxon>
        <taxon>Actinomycetota</taxon>
        <taxon>Actinomycetes</taxon>
        <taxon>Pseudonocardiales</taxon>
        <taxon>Pseudonocardiaceae</taxon>
        <taxon>Actinoalloteichus</taxon>
    </lineage>
</organism>